<evidence type="ECO:0000256" key="1">
    <source>
        <dbReference type="ARBA" id="ARBA00000077"/>
    </source>
</evidence>
<dbReference type="GO" id="GO:0046872">
    <property type="term" value="F:metal ion binding"/>
    <property type="evidence" value="ECO:0007669"/>
    <property type="project" value="UniProtKB-KW"/>
</dbReference>
<evidence type="ECO:0000313" key="10">
    <source>
        <dbReference type="EMBL" id="KAB8292346.1"/>
    </source>
</evidence>
<gene>
    <name evidence="10" type="ORF">EYC80_008086</name>
</gene>
<dbReference type="Gene3D" id="3.30.420.10">
    <property type="entry name" value="Ribonuclease H-like superfamily/Ribonuclease H"/>
    <property type="match status" value="1"/>
</dbReference>
<comment type="similarity">
    <text evidence="2">Belongs to the RNase H family.</text>
</comment>
<proteinExistence type="inferred from homology"/>
<keyword evidence="5" id="KW-0479">Metal-binding</keyword>
<reference evidence="10 11" key="1">
    <citation type="submission" date="2019-06" db="EMBL/GenBank/DDBJ databases">
        <title>Genome Sequence of the Brown Rot Fungal Pathogen Monilinia laxa.</title>
        <authorList>
            <person name="De Miccolis Angelini R.M."/>
            <person name="Landi L."/>
            <person name="Abate D."/>
            <person name="Pollastro S."/>
            <person name="Romanazzi G."/>
            <person name="Faretra F."/>
        </authorList>
    </citation>
    <scope>NUCLEOTIDE SEQUENCE [LARGE SCALE GENOMIC DNA]</scope>
    <source>
        <strain evidence="10 11">Mlax316</strain>
    </source>
</reference>
<dbReference type="InterPro" id="IPR012337">
    <property type="entry name" value="RNaseH-like_sf"/>
</dbReference>
<keyword evidence="6" id="KW-0255">Endonuclease</keyword>
<feature type="compositionally biased region" description="Basic and acidic residues" evidence="8">
    <location>
        <begin position="21"/>
        <end position="31"/>
    </location>
</feature>
<keyword evidence="11" id="KW-1185">Reference proteome</keyword>
<dbReference type="InterPro" id="IPR036397">
    <property type="entry name" value="RNaseH_sf"/>
</dbReference>
<dbReference type="OrthoDB" id="407198at2759"/>
<evidence type="ECO:0000256" key="7">
    <source>
        <dbReference type="ARBA" id="ARBA00022801"/>
    </source>
</evidence>
<accession>A0A5N6JV16</accession>
<evidence type="ECO:0000256" key="2">
    <source>
        <dbReference type="ARBA" id="ARBA00005300"/>
    </source>
</evidence>
<protein>
    <recommendedName>
        <fullName evidence="3">ribonuclease H</fullName>
        <ecNumber evidence="3">3.1.26.4</ecNumber>
    </recommendedName>
</protein>
<dbReference type="AlphaFoldDB" id="A0A5N6JV16"/>
<dbReference type="PANTHER" id="PTHR10642">
    <property type="entry name" value="RIBONUCLEASE H1"/>
    <property type="match status" value="1"/>
</dbReference>
<dbReference type="CDD" id="cd13934">
    <property type="entry name" value="RNase_H_Dikarya_like"/>
    <property type="match status" value="1"/>
</dbReference>
<dbReference type="Proteomes" id="UP000326757">
    <property type="component" value="Unassembled WGS sequence"/>
</dbReference>
<dbReference type="PROSITE" id="PS50879">
    <property type="entry name" value="RNASE_H_1"/>
    <property type="match status" value="1"/>
</dbReference>
<feature type="region of interest" description="Disordered" evidence="8">
    <location>
        <begin position="1"/>
        <end position="49"/>
    </location>
</feature>
<feature type="domain" description="RNase H type-1" evidence="9">
    <location>
        <begin position="84"/>
        <end position="250"/>
    </location>
</feature>
<comment type="caution">
    <text evidence="10">The sequence shown here is derived from an EMBL/GenBank/DDBJ whole genome shotgun (WGS) entry which is preliminary data.</text>
</comment>
<dbReference type="EMBL" id="VIGI01000013">
    <property type="protein sequence ID" value="KAB8292346.1"/>
    <property type="molecule type" value="Genomic_DNA"/>
</dbReference>
<dbReference type="PANTHER" id="PTHR10642:SF26">
    <property type="entry name" value="RIBONUCLEASE H1"/>
    <property type="match status" value="1"/>
</dbReference>
<name>A0A5N6JV16_MONLA</name>
<evidence type="ECO:0000313" key="11">
    <source>
        <dbReference type="Proteomes" id="UP000326757"/>
    </source>
</evidence>
<dbReference type="SUPFAM" id="SSF53098">
    <property type="entry name" value="Ribonuclease H-like"/>
    <property type="match status" value="1"/>
</dbReference>
<keyword evidence="4" id="KW-0540">Nuclease</keyword>
<dbReference type="InterPro" id="IPR002156">
    <property type="entry name" value="RNaseH_domain"/>
</dbReference>
<sequence length="265" mass="29780">MTIGGVSYPSSLNRNGVSENPNRHQRPENRHGFNTFNEPYGSNGSHVPRKLDPIPTITQFIPPNPTDTPDRLFIGGHRFMLRTNPQEILIYTDGACLGSGFPNSTAGCGFIISPEHKVNFRLENRGPTGELQPQTGNRAELRAVIAALEYRDWHRENTGSWTRLIIATNSDYVVSGITNLIHEWISRGWQTNTGLPVQNGDLWKRLIDQIKKLNMPISPTEPPHGIAVSFWRIPREWNEEADGEAKKGAQPWEKLGYTMLNGVHV</sequence>
<dbReference type="GO" id="GO:0003676">
    <property type="term" value="F:nucleic acid binding"/>
    <property type="evidence" value="ECO:0007669"/>
    <property type="project" value="InterPro"/>
</dbReference>
<keyword evidence="7" id="KW-0378">Hydrolase</keyword>
<evidence type="ECO:0000256" key="8">
    <source>
        <dbReference type="SAM" id="MobiDB-lite"/>
    </source>
</evidence>
<feature type="compositionally biased region" description="Polar residues" evidence="8">
    <location>
        <begin position="8"/>
        <end position="20"/>
    </location>
</feature>
<evidence type="ECO:0000256" key="3">
    <source>
        <dbReference type="ARBA" id="ARBA00012180"/>
    </source>
</evidence>
<dbReference type="GO" id="GO:0004523">
    <property type="term" value="F:RNA-DNA hybrid ribonuclease activity"/>
    <property type="evidence" value="ECO:0007669"/>
    <property type="project" value="UniProtKB-EC"/>
</dbReference>
<comment type="catalytic activity">
    <reaction evidence="1">
        <text>Endonucleolytic cleavage to 5'-phosphomonoester.</text>
        <dbReference type="EC" id="3.1.26.4"/>
    </reaction>
</comment>
<dbReference type="Pfam" id="PF00075">
    <property type="entry name" value="RNase_H"/>
    <property type="match status" value="1"/>
</dbReference>
<dbReference type="GO" id="GO:0043137">
    <property type="term" value="P:DNA replication, removal of RNA primer"/>
    <property type="evidence" value="ECO:0007669"/>
    <property type="project" value="TreeGrafter"/>
</dbReference>
<dbReference type="EC" id="3.1.26.4" evidence="3"/>
<feature type="compositionally biased region" description="Polar residues" evidence="8">
    <location>
        <begin position="32"/>
        <end position="45"/>
    </location>
</feature>
<evidence type="ECO:0000256" key="6">
    <source>
        <dbReference type="ARBA" id="ARBA00022759"/>
    </source>
</evidence>
<evidence type="ECO:0000256" key="4">
    <source>
        <dbReference type="ARBA" id="ARBA00022722"/>
    </source>
</evidence>
<organism evidence="10 11">
    <name type="scientific">Monilinia laxa</name>
    <name type="common">Brown rot fungus</name>
    <name type="synonym">Sclerotinia laxa</name>
    <dbReference type="NCBI Taxonomy" id="61186"/>
    <lineage>
        <taxon>Eukaryota</taxon>
        <taxon>Fungi</taxon>
        <taxon>Dikarya</taxon>
        <taxon>Ascomycota</taxon>
        <taxon>Pezizomycotina</taxon>
        <taxon>Leotiomycetes</taxon>
        <taxon>Helotiales</taxon>
        <taxon>Sclerotiniaceae</taxon>
        <taxon>Monilinia</taxon>
    </lineage>
</organism>
<evidence type="ECO:0000256" key="5">
    <source>
        <dbReference type="ARBA" id="ARBA00022723"/>
    </source>
</evidence>
<dbReference type="InterPro" id="IPR050092">
    <property type="entry name" value="RNase_H"/>
</dbReference>
<evidence type="ECO:0000259" key="9">
    <source>
        <dbReference type="PROSITE" id="PS50879"/>
    </source>
</evidence>